<keyword evidence="2" id="KW-1133">Transmembrane helix</keyword>
<gene>
    <name evidence="3" type="ORF">IE37_02298</name>
</gene>
<organism evidence="3 4">
    <name type="scientific">Ruminococcus flavefaciens</name>
    <dbReference type="NCBI Taxonomy" id="1265"/>
    <lineage>
        <taxon>Bacteria</taxon>
        <taxon>Bacillati</taxon>
        <taxon>Bacillota</taxon>
        <taxon>Clostridia</taxon>
        <taxon>Eubacteriales</taxon>
        <taxon>Oscillospiraceae</taxon>
        <taxon>Ruminococcus</taxon>
    </lineage>
</organism>
<name>A0A315YJQ6_RUMFL</name>
<accession>A0A315YJQ6</accession>
<dbReference type="EMBL" id="QGDI01000009">
    <property type="protein sequence ID" value="PWJ11535.1"/>
    <property type="molecule type" value="Genomic_DNA"/>
</dbReference>
<dbReference type="OrthoDB" id="1822560at2"/>
<feature type="region of interest" description="Disordered" evidence="1">
    <location>
        <begin position="111"/>
        <end position="137"/>
    </location>
</feature>
<dbReference type="AlphaFoldDB" id="A0A315YJQ6"/>
<dbReference type="RefSeq" id="WP_109727045.1">
    <property type="nucleotide sequence ID" value="NZ_QGDI01000009.1"/>
</dbReference>
<sequence length="137" mass="15202">MNFTNMLTNLAQISDAENPTIFPFPFPMHIAIVIISVIFFGFRFAVQKKPYQLIFAIAVPISLLLWVSNNKTLYYTVGIIELILILLAVISTFVFKPKKAEAAVTAAAEEKAEEAGSDKADEEKAEEADSDKADEEE</sequence>
<feature type="transmembrane region" description="Helical" evidence="2">
    <location>
        <begin position="51"/>
        <end position="67"/>
    </location>
</feature>
<feature type="transmembrane region" description="Helical" evidence="2">
    <location>
        <begin position="73"/>
        <end position="95"/>
    </location>
</feature>
<evidence type="ECO:0000256" key="1">
    <source>
        <dbReference type="SAM" id="MobiDB-lite"/>
    </source>
</evidence>
<keyword evidence="2" id="KW-0812">Transmembrane</keyword>
<feature type="compositionally biased region" description="Acidic residues" evidence="1">
    <location>
        <begin position="123"/>
        <end position="137"/>
    </location>
</feature>
<comment type="caution">
    <text evidence="3">The sequence shown here is derived from an EMBL/GenBank/DDBJ whole genome shotgun (WGS) entry which is preliminary data.</text>
</comment>
<evidence type="ECO:0000313" key="4">
    <source>
        <dbReference type="Proteomes" id="UP000245720"/>
    </source>
</evidence>
<feature type="transmembrane region" description="Helical" evidence="2">
    <location>
        <begin position="26"/>
        <end position="44"/>
    </location>
</feature>
<evidence type="ECO:0000313" key="3">
    <source>
        <dbReference type="EMBL" id="PWJ11535.1"/>
    </source>
</evidence>
<feature type="compositionally biased region" description="Basic and acidic residues" evidence="1">
    <location>
        <begin position="111"/>
        <end position="122"/>
    </location>
</feature>
<evidence type="ECO:0000256" key="2">
    <source>
        <dbReference type="SAM" id="Phobius"/>
    </source>
</evidence>
<protein>
    <submittedName>
        <fullName evidence="3">Uncharacterized protein</fullName>
    </submittedName>
</protein>
<reference evidence="3 4" key="1">
    <citation type="submission" date="2018-05" db="EMBL/GenBank/DDBJ databases">
        <title>The Hungate 1000. A catalogue of reference genomes from the rumen microbiome.</title>
        <authorList>
            <person name="Kelly W."/>
        </authorList>
    </citation>
    <scope>NUCLEOTIDE SEQUENCE [LARGE SCALE GENOMIC DNA]</scope>
    <source>
        <strain evidence="3 4">SAb67</strain>
    </source>
</reference>
<proteinExistence type="predicted"/>
<keyword evidence="2" id="KW-0472">Membrane</keyword>
<dbReference type="Proteomes" id="UP000245720">
    <property type="component" value="Unassembled WGS sequence"/>
</dbReference>